<reference evidence="2" key="1">
    <citation type="journal article" date="2020" name="Nat. Commun.">
        <title>Large-scale genome sequencing of mycorrhizal fungi provides insights into the early evolution of symbiotic traits.</title>
        <authorList>
            <person name="Miyauchi S."/>
            <person name="Kiss E."/>
            <person name="Kuo A."/>
            <person name="Drula E."/>
            <person name="Kohler A."/>
            <person name="Sanchez-Garcia M."/>
            <person name="Morin E."/>
            <person name="Andreopoulos B."/>
            <person name="Barry K.W."/>
            <person name="Bonito G."/>
            <person name="Buee M."/>
            <person name="Carver A."/>
            <person name="Chen C."/>
            <person name="Cichocki N."/>
            <person name="Clum A."/>
            <person name="Culley D."/>
            <person name="Crous P.W."/>
            <person name="Fauchery L."/>
            <person name="Girlanda M."/>
            <person name="Hayes R.D."/>
            <person name="Keri Z."/>
            <person name="LaButti K."/>
            <person name="Lipzen A."/>
            <person name="Lombard V."/>
            <person name="Magnuson J."/>
            <person name="Maillard F."/>
            <person name="Murat C."/>
            <person name="Nolan M."/>
            <person name="Ohm R.A."/>
            <person name="Pangilinan J."/>
            <person name="Pereira M.F."/>
            <person name="Perotto S."/>
            <person name="Peter M."/>
            <person name="Pfister S."/>
            <person name="Riley R."/>
            <person name="Sitrit Y."/>
            <person name="Stielow J.B."/>
            <person name="Szollosi G."/>
            <person name="Zifcakova L."/>
            <person name="Stursova M."/>
            <person name="Spatafora J.W."/>
            <person name="Tedersoo L."/>
            <person name="Vaario L.M."/>
            <person name="Yamada A."/>
            <person name="Yan M."/>
            <person name="Wang P."/>
            <person name="Xu J."/>
            <person name="Bruns T."/>
            <person name="Baldrian P."/>
            <person name="Vilgalys R."/>
            <person name="Dunand C."/>
            <person name="Henrissat B."/>
            <person name="Grigoriev I.V."/>
            <person name="Hibbett D."/>
            <person name="Nagy L.G."/>
            <person name="Martin F.M."/>
        </authorList>
    </citation>
    <scope>NUCLEOTIDE SEQUENCE</scope>
    <source>
        <strain evidence="2">UH-Tt-Lm1</strain>
    </source>
</reference>
<gene>
    <name evidence="2" type="ORF">BJ322DRAFT_579825</name>
</gene>
<evidence type="ECO:0000256" key="1">
    <source>
        <dbReference type="SAM" id="SignalP"/>
    </source>
</evidence>
<evidence type="ECO:0000313" key="2">
    <source>
        <dbReference type="EMBL" id="KAF9787783.1"/>
    </source>
</evidence>
<name>A0A9P6HI03_9AGAM</name>
<dbReference type="AlphaFoldDB" id="A0A9P6HI03"/>
<dbReference type="EMBL" id="WIUZ02000004">
    <property type="protein sequence ID" value="KAF9787783.1"/>
    <property type="molecule type" value="Genomic_DNA"/>
</dbReference>
<proteinExistence type="predicted"/>
<dbReference type="Proteomes" id="UP000736335">
    <property type="component" value="Unassembled WGS sequence"/>
</dbReference>
<feature type="signal peptide" evidence="1">
    <location>
        <begin position="1"/>
        <end position="21"/>
    </location>
</feature>
<keyword evidence="1" id="KW-0732">Signal</keyword>
<protein>
    <submittedName>
        <fullName evidence="2">Uncharacterized protein</fullName>
    </submittedName>
</protein>
<accession>A0A9P6HI03</accession>
<feature type="chain" id="PRO_5040409145" evidence="1">
    <location>
        <begin position="22"/>
        <end position="311"/>
    </location>
</feature>
<dbReference type="OrthoDB" id="10010954at2759"/>
<evidence type="ECO:0000313" key="3">
    <source>
        <dbReference type="Proteomes" id="UP000736335"/>
    </source>
</evidence>
<sequence length="311" mass="34528">MAGHLLLAVLSFLVYFHAAYSVITAQQMLGAVAQFSSDFTWPRIEQIAAEINYTGFTPDGMSTLPTRGSAVLSPTTSTVIGRVDVTNSYEGRELNTEYIFGLFASVGNINTTRLLGVPGNATITELAINPPIISFSSLRSFDWGPVTIPIQTDVWFLFDNASGLIAQYDITFRRLEWAWDYIKPFLQPQLEQELGSLAGKCKDVDGLMHLRAAIDICQQHEVYCTGSLQQYNSTQACLDFVYNQTPMGKVYEWGGDTAMCRYIHKGMIPYRPQVHCPHIGPSGGGMCIKRNYINETTQNLYPIPFLPLALG</sequence>
<reference evidence="2" key="2">
    <citation type="submission" date="2020-11" db="EMBL/GenBank/DDBJ databases">
        <authorList>
            <consortium name="DOE Joint Genome Institute"/>
            <person name="Kuo A."/>
            <person name="Miyauchi S."/>
            <person name="Kiss E."/>
            <person name="Drula E."/>
            <person name="Kohler A."/>
            <person name="Sanchez-Garcia M."/>
            <person name="Andreopoulos B."/>
            <person name="Barry K.W."/>
            <person name="Bonito G."/>
            <person name="Buee M."/>
            <person name="Carver A."/>
            <person name="Chen C."/>
            <person name="Cichocki N."/>
            <person name="Clum A."/>
            <person name="Culley D."/>
            <person name="Crous P.W."/>
            <person name="Fauchery L."/>
            <person name="Girlanda M."/>
            <person name="Hayes R."/>
            <person name="Keri Z."/>
            <person name="Labutti K."/>
            <person name="Lipzen A."/>
            <person name="Lombard V."/>
            <person name="Magnuson J."/>
            <person name="Maillard F."/>
            <person name="Morin E."/>
            <person name="Murat C."/>
            <person name="Nolan M."/>
            <person name="Ohm R."/>
            <person name="Pangilinan J."/>
            <person name="Pereira M."/>
            <person name="Perotto S."/>
            <person name="Peter M."/>
            <person name="Riley R."/>
            <person name="Sitrit Y."/>
            <person name="Stielow B."/>
            <person name="Szollosi G."/>
            <person name="Zifcakova L."/>
            <person name="Stursova M."/>
            <person name="Spatafora J.W."/>
            <person name="Tedersoo L."/>
            <person name="Vaario L.-M."/>
            <person name="Yamada A."/>
            <person name="Yan M."/>
            <person name="Wang P."/>
            <person name="Xu J."/>
            <person name="Bruns T."/>
            <person name="Baldrian P."/>
            <person name="Vilgalys R."/>
            <person name="Henrissat B."/>
            <person name="Grigoriev I.V."/>
            <person name="Hibbett D."/>
            <person name="Nagy L.G."/>
            <person name="Martin F.M."/>
        </authorList>
    </citation>
    <scope>NUCLEOTIDE SEQUENCE</scope>
    <source>
        <strain evidence="2">UH-Tt-Lm1</strain>
    </source>
</reference>
<keyword evidence="3" id="KW-1185">Reference proteome</keyword>
<organism evidence="2 3">
    <name type="scientific">Thelephora terrestris</name>
    <dbReference type="NCBI Taxonomy" id="56493"/>
    <lineage>
        <taxon>Eukaryota</taxon>
        <taxon>Fungi</taxon>
        <taxon>Dikarya</taxon>
        <taxon>Basidiomycota</taxon>
        <taxon>Agaricomycotina</taxon>
        <taxon>Agaricomycetes</taxon>
        <taxon>Thelephorales</taxon>
        <taxon>Thelephoraceae</taxon>
        <taxon>Thelephora</taxon>
    </lineage>
</organism>
<comment type="caution">
    <text evidence="2">The sequence shown here is derived from an EMBL/GenBank/DDBJ whole genome shotgun (WGS) entry which is preliminary data.</text>
</comment>